<accession>F0BCU3</accession>
<name>F0BCU3_9XANT</name>
<protein>
    <submittedName>
        <fullName evidence="1">Uncharacterized protein</fullName>
    </submittedName>
</protein>
<comment type="caution">
    <text evidence="1">The sequence shown here is derived from an EMBL/GenBank/DDBJ whole genome shotgun (WGS) entry which is preliminary data.</text>
</comment>
<dbReference type="EMBL" id="AEQV01000056">
    <property type="protein sequence ID" value="EGD09760.1"/>
    <property type="molecule type" value="Genomic_DNA"/>
</dbReference>
<sequence>MPIIVTRHVIKIRLQGAAFCHCFAQENARVVAEADIEI</sequence>
<evidence type="ECO:0000313" key="1">
    <source>
        <dbReference type="EMBL" id="EGD09760.1"/>
    </source>
</evidence>
<dbReference type="Proteomes" id="UP000003299">
    <property type="component" value="Unassembled WGS sequence"/>
</dbReference>
<proteinExistence type="predicted"/>
<reference evidence="1 2" key="1">
    <citation type="journal article" date="2011" name="BMC Genomics">
        <title>Comparative genomics reveals diversity among xanthomonads infecting tomato and pepper.</title>
        <authorList>
            <person name="Potnis N."/>
            <person name="Krasileva K."/>
            <person name="Chow V."/>
            <person name="Almeida N.F."/>
            <person name="Patil P.B."/>
            <person name="Ryan R.P."/>
            <person name="Sharlach M."/>
            <person name="Behlau F."/>
            <person name="Dow J.M."/>
            <person name="Momol M.T."/>
            <person name="White F.F."/>
            <person name="Preston J.F."/>
            <person name="Vinatzer B.A."/>
            <person name="Koebnik R."/>
            <person name="Setubal J.C."/>
            <person name="Norman D.J."/>
            <person name="Staskawicz B.J."/>
            <person name="Jones J.B."/>
        </authorList>
    </citation>
    <scope>NUCLEOTIDE SEQUENCE [LARGE SCALE GENOMIC DNA]</scope>
    <source>
        <strain evidence="1 2">ATCC 35937</strain>
    </source>
</reference>
<organism evidence="1 2">
    <name type="scientific">Xanthomonas vesicatoria ATCC 35937</name>
    <dbReference type="NCBI Taxonomy" id="925775"/>
    <lineage>
        <taxon>Bacteria</taxon>
        <taxon>Pseudomonadati</taxon>
        <taxon>Pseudomonadota</taxon>
        <taxon>Gammaproteobacteria</taxon>
        <taxon>Lysobacterales</taxon>
        <taxon>Lysobacteraceae</taxon>
        <taxon>Xanthomonas</taxon>
    </lineage>
</organism>
<dbReference type="AlphaFoldDB" id="F0BCU3"/>
<evidence type="ECO:0000313" key="2">
    <source>
        <dbReference type="Proteomes" id="UP000003299"/>
    </source>
</evidence>
<gene>
    <name evidence="1" type="ORF">XVE_1921</name>
</gene>